<dbReference type="GO" id="GO:0005975">
    <property type="term" value="P:carbohydrate metabolic process"/>
    <property type="evidence" value="ECO:0007669"/>
    <property type="project" value="InterPro"/>
</dbReference>
<sequence>MKSMNPKNLILRQPVRRITSDFTIRMAGSAPVSFMLTPQKFFCLFALLLTSLVGARAEMAVAIDPVAFGKSALANPNLANTDGELFCWNASGAAADFLRGYTASGDARWLEEAERYYDFLLGKLTRDPDGYEGWIGLSIWGTPGRQNLDDYRIDAVVGDAILLAPLVGFAEIVKKDPALTVRFGASAERYLEKARKIGWEKWNHRGAYYRDAAGYGSYQMPARFISKEKGQWVAAAVEPMTENLNKHSAMGIVMLRLWRVTGEMKYRLRAEEIFSRLKSLFRYLPDEDRVIWNFWMPHAPLDIRGEKLASWVGLHPQRPNYQSEEVARMVEAYDSGVVFDADDLRRLIRTNHFMMPAAYGGKWRTADGSAESGKIWSSLARFDPKIRELWRATLEKSDKPHEKIERAYDDTVTARELHWGRRYVKEAVAMRVFYHPPQPGAVLSATVVIPNAIRAQSSEGVRLVTQTRAAGELTIDLLDRTGRVVLGELYRRKVSGDATIVMPSWDGVNPRSQKREAGEYIVRWRLNGEIRTEKVWVTLEKTESPPGLEAGERWLETVAVDASDYQSRFVPEKTRDDDLETRWTAPNDGPWIRFDFGRGQPLVAIDLAVGQGDRRNAFFRLEVSDDGAIWKKVFEGASGGKTAGFERFRIERVQARFVRYVGFGNSMNEWNNLSEVRFVAAEGAQLP</sequence>
<dbReference type="KEGG" id="vbh:CMV30_16495"/>
<dbReference type="InterPro" id="IPR008928">
    <property type="entry name" value="6-hairpin_glycosidase_sf"/>
</dbReference>
<keyword evidence="3" id="KW-1185">Reference proteome</keyword>
<evidence type="ECO:0000313" key="3">
    <source>
        <dbReference type="Proteomes" id="UP000217265"/>
    </source>
</evidence>
<dbReference type="SUPFAM" id="SSF48208">
    <property type="entry name" value="Six-hairpin glycosidases"/>
    <property type="match status" value="1"/>
</dbReference>
<name>A0A290QAF8_9BACT</name>
<proteinExistence type="predicted"/>
<dbReference type="AlphaFoldDB" id="A0A290QAF8"/>
<evidence type="ECO:0000313" key="2">
    <source>
        <dbReference type="EMBL" id="ATC65413.1"/>
    </source>
</evidence>
<evidence type="ECO:0000259" key="1">
    <source>
        <dbReference type="PROSITE" id="PS50022"/>
    </source>
</evidence>
<dbReference type="Proteomes" id="UP000217265">
    <property type="component" value="Chromosome"/>
</dbReference>
<dbReference type="InterPro" id="IPR000421">
    <property type="entry name" value="FA58C"/>
</dbReference>
<dbReference type="OrthoDB" id="1489627at2"/>
<dbReference type="PROSITE" id="PS50022">
    <property type="entry name" value="FA58C_3"/>
    <property type="match status" value="1"/>
</dbReference>
<dbReference type="SUPFAM" id="SSF49785">
    <property type="entry name" value="Galactose-binding domain-like"/>
    <property type="match status" value="1"/>
</dbReference>
<feature type="domain" description="F5/8 type C" evidence="1">
    <location>
        <begin position="541"/>
        <end position="681"/>
    </location>
</feature>
<reference evidence="2 3" key="1">
    <citation type="submission" date="2017-09" db="EMBL/GenBank/DDBJ databases">
        <title>Complete genome sequence of Verrucomicrobial strain HZ-65, isolated from freshwater.</title>
        <authorList>
            <person name="Choi A."/>
        </authorList>
    </citation>
    <scope>NUCLEOTIDE SEQUENCE [LARGE SCALE GENOMIC DNA]</scope>
    <source>
        <strain evidence="2 3">HZ-65</strain>
    </source>
</reference>
<protein>
    <recommendedName>
        <fullName evidence="1">F5/8 type C domain-containing protein</fullName>
    </recommendedName>
</protein>
<dbReference type="InterPro" id="IPR008979">
    <property type="entry name" value="Galactose-bd-like_sf"/>
</dbReference>
<dbReference type="EMBL" id="CP023344">
    <property type="protein sequence ID" value="ATC65413.1"/>
    <property type="molecule type" value="Genomic_DNA"/>
</dbReference>
<accession>A0A290QAF8</accession>
<dbReference type="Gene3D" id="2.60.120.260">
    <property type="entry name" value="Galactose-binding domain-like"/>
    <property type="match status" value="1"/>
</dbReference>
<dbReference type="Pfam" id="PF00754">
    <property type="entry name" value="F5_F8_type_C"/>
    <property type="match status" value="1"/>
</dbReference>
<gene>
    <name evidence="2" type="ORF">CMV30_16495</name>
</gene>
<organism evidence="2 3">
    <name type="scientific">Nibricoccus aquaticus</name>
    <dbReference type="NCBI Taxonomy" id="2576891"/>
    <lineage>
        <taxon>Bacteria</taxon>
        <taxon>Pseudomonadati</taxon>
        <taxon>Verrucomicrobiota</taxon>
        <taxon>Opitutia</taxon>
        <taxon>Opitutales</taxon>
        <taxon>Opitutaceae</taxon>
        <taxon>Nibricoccus</taxon>
    </lineage>
</organism>